<reference evidence="4 5" key="1">
    <citation type="submission" date="2024-02" db="EMBL/GenBank/DDBJ databases">
        <authorList>
            <person name="Vignale AGUSTIN F."/>
            <person name="Sosa J E."/>
            <person name="Modenutti C."/>
        </authorList>
    </citation>
    <scope>NUCLEOTIDE SEQUENCE [LARGE SCALE GENOMIC DNA]</scope>
</reference>
<evidence type="ECO:0000256" key="1">
    <source>
        <dbReference type="ARBA" id="ARBA00022821"/>
    </source>
</evidence>
<evidence type="ECO:0000313" key="5">
    <source>
        <dbReference type="Proteomes" id="UP001642360"/>
    </source>
</evidence>
<comment type="caution">
    <text evidence="4">The sequence shown here is derived from an EMBL/GenBank/DDBJ whole genome shotgun (WGS) entry which is preliminary data.</text>
</comment>
<gene>
    <name evidence="4" type="ORF">ILEXP_LOCUS47913</name>
</gene>
<dbReference type="EMBL" id="CAUOFW020007202">
    <property type="protein sequence ID" value="CAK9177996.1"/>
    <property type="molecule type" value="Genomic_DNA"/>
</dbReference>
<dbReference type="Proteomes" id="UP001642360">
    <property type="component" value="Unassembled WGS sequence"/>
</dbReference>
<keyword evidence="5" id="KW-1185">Reference proteome</keyword>
<dbReference type="AlphaFoldDB" id="A0ABC8U8B5"/>
<dbReference type="Gene3D" id="3.80.10.10">
    <property type="entry name" value="Ribonuclease Inhibitor"/>
    <property type="match status" value="1"/>
</dbReference>
<accession>A0ABC8U8B5</accession>
<evidence type="ECO:0000259" key="3">
    <source>
        <dbReference type="Pfam" id="PF23247"/>
    </source>
</evidence>
<dbReference type="InterPro" id="IPR050905">
    <property type="entry name" value="Plant_NBS-LRR"/>
</dbReference>
<dbReference type="SUPFAM" id="SSF52058">
    <property type="entry name" value="L domain-like"/>
    <property type="match status" value="1"/>
</dbReference>
<keyword evidence="2" id="KW-0175">Coiled coil</keyword>
<sequence length="354" mass="39607">MNMATSALGPIWTAFTYLKDYDKNVKAFEQEVQNLNEDIVSLEQRVDEDQQNGKVILPNVTWWLQRLAQIYASHTPHKSTFSNWLSERIKESEVLNLKSDGSKSVVDELNLNGFLHLKELRIQKCGKMEYLTNAVHGRPPANIVIFPILSTLDLSDLANLIGVCGDQLPATGSFRELKELRLSRLHSLTQLWKCPTQNVCLGNLRLVLLHECGSLGSLLSLSIASGMAQLEELHISNCGKLVEVFSDESADGNVTSKIKFPKLKTIELENLQSLIHFCGRIDGIEFPRLNGLKVCGMVMVESGGFGLKHQDFLVLHQRLPSSLLYCQLHLQPTLAVTLFTDKLWTAEDGGQLKL</sequence>
<evidence type="ECO:0000313" key="4">
    <source>
        <dbReference type="EMBL" id="CAK9177996.1"/>
    </source>
</evidence>
<feature type="domain" description="Disease resistance protein At4g27190-like leucine-rich repeats" evidence="3">
    <location>
        <begin position="174"/>
        <end position="239"/>
    </location>
</feature>
<dbReference type="InterPro" id="IPR032675">
    <property type="entry name" value="LRR_dom_sf"/>
</dbReference>
<feature type="coiled-coil region" evidence="2">
    <location>
        <begin position="18"/>
        <end position="52"/>
    </location>
</feature>
<name>A0ABC8U8B5_9AQUA</name>
<dbReference type="PANTHER" id="PTHR33463">
    <property type="entry name" value="NB-ARC DOMAIN-CONTAINING PROTEIN-RELATED"/>
    <property type="match status" value="1"/>
</dbReference>
<protein>
    <recommendedName>
        <fullName evidence="3">Disease resistance protein At4g27190-like leucine-rich repeats domain-containing protein</fullName>
    </recommendedName>
</protein>
<dbReference type="Pfam" id="PF23247">
    <property type="entry name" value="LRR_RPS2"/>
    <property type="match status" value="1"/>
</dbReference>
<proteinExistence type="predicted"/>
<evidence type="ECO:0000256" key="2">
    <source>
        <dbReference type="SAM" id="Coils"/>
    </source>
</evidence>
<dbReference type="PANTHER" id="PTHR33463:SF218">
    <property type="entry name" value="DISEASE RESISTANCE PROTEIN RPS2-LIKE"/>
    <property type="match status" value="1"/>
</dbReference>
<dbReference type="InterPro" id="IPR057135">
    <property type="entry name" value="At4g27190-like_LRR"/>
</dbReference>
<organism evidence="4 5">
    <name type="scientific">Ilex paraguariensis</name>
    <name type="common">yerba mate</name>
    <dbReference type="NCBI Taxonomy" id="185542"/>
    <lineage>
        <taxon>Eukaryota</taxon>
        <taxon>Viridiplantae</taxon>
        <taxon>Streptophyta</taxon>
        <taxon>Embryophyta</taxon>
        <taxon>Tracheophyta</taxon>
        <taxon>Spermatophyta</taxon>
        <taxon>Magnoliopsida</taxon>
        <taxon>eudicotyledons</taxon>
        <taxon>Gunneridae</taxon>
        <taxon>Pentapetalae</taxon>
        <taxon>asterids</taxon>
        <taxon>campanulids</taxon>
        <taxon>Aquifoliales</taxon>
        <taxon>Aquifoliaceae</taxon>
        <taxon>Ilex</taxon>
    </lineage>
</organism>
<keyword evidence="1" id="KW-0611">Plant defense</keyword>